<dbReference type="STRING" id="1656094.BFC18_19590"/>
<dbReference type="GO" id="GO:0008781">
    <property type="term" value="F:N-acylneuraminate cytidylyltransferase activity"/>
    <property type="evidence" value="ECO:0007669"/>
    <property type="project" value="TreeGrafter"/>
</dbReference>
<evidence type="ECO:0000313" key="2">
    <source>
        <dbReference type="Proteomes" id="UP000175691"/>
    </source>
</evidence>
<evidence type="ECO:0000313" key="1">
    <source>
        <dbReference type="EMBL" id="OFC68949.1"/>
    </source>
</evidence>
<dbReference type="Pfam" id="PF02348">
    <property type="entry name" value="CTP_transf_3"/>
    <property type="match status" value="1"/>
</dbReference>
<dbReference type="PANTHER" id="PTHR21485">
    <property type="entry name" value="HAD SUPERFAMILY MEMBERS CMAS AND KDSC"/>
    <property type="match status" value="1"/>
</dbReference>
<dbReference type="Gene3D" id="3.90.550.10">
    <property type="entry name" value="Spore Coat Polysaccharide Biosynthesis Protein SpsA, Chain A"/>
    <property type="match status" value="1"/>
</dbReference>
<dbReference type="Proteomes" id="UP000175691">
    <property type="component" value="Unassembled WGS sequence"/>
</dbReference>
<accession>A0A1E7Z5W3</accession>
<gene>
    <name evidence="1" type="ORF">BFC18_19590</name>
</gene>
<dbReference type="InterPro" id="IPR029044">
    <property type="entry name" value="Nucleotide-diphossugar_trans"/>
</dbReference>
<sequence>MDKLQKVLAIVPARAGSKGVVDKNIRMLHGKPLLAWTIEAALKVDDIQDVVLSTDSEHYAQIGREYGAWVPFLREAKFATDDASLMSSIQHTLDRLAKEGKAYDVVVVLQPTSPLRTANHIREALNLFLAKPQSPKSLASVYEVNAKYRWLLNINDESQLRFVDDKLNQGGGFNRQSNSPVYMPNGAIFIYQTQALSAQYQPSTCPYVMTEASSLDIDTVDDFQCAEVQLSQMSVDAG</sequence>
<dbReference type="CDD" id="cd02513">
    <property type="entry name" value="CMP-NeuAc_Synthase"/>
    <property type="match status" value="1"/>
</dbReference>
<dbReference type="InterPro" id="IPR003329">
    <property type="entry name" value="Cytidylyl_trans"/>
</dbReference>
<protein>
    <recommendedName>
        <fullName evidence="3">N-acylneuraminate cytidylyltransferase</fullName>
    </recommendedName>
</protein>
<dbReference type="SUPFAM" id="SSF53448">
    <property type="entry name" value="Nucleotide-diphospho-sugar transferases"/>
    <property type="match status" value="1"/>
</dbReference>
<evidence type="ECO:0008006" key="3">
    <source>
        <dbReference type="Google" id="ProtNLM"/>
    </source>
</evidence>
<dbReference type="AlphaFoldDB" id="A0A1E7Z5W3"/>
<dbReference type="PANTHER" id="PTHR21485:SF6">
    <property type="entry name" value="N-ACYLNEURAMINATE CYTIDYLYLTRANSFERASE-RELATED"/>
    <property type="match status" value="1"/>
</dbReference>
<organism evidence="1 2">
    <name type="scientific">Alteromonas confluentis</name>
    <dbReference type="NCBI Taxonomy" id="1656094"/>
    <lineage>
        <taxon>Bacteria</taxon>
        <taxon>Pseudomonadati</taxon>
        <taxon>Pseudomonadota</taxon>
        <taxon>Gammaproteobacteria</taxon>
        <taxon>Alteromonadales</taxon>
        <taxon>Alteromonadaceae</taxon>
        <taxon>Alteromonas/Salinimonas group</taxon>
        <taxon>Alteromonas</taxon>
    </lineage>
</organism>
<reference evidence="1 2" key="1">
    <citation type="submission" date="2016-08" db="EMBL/GenBank/DDBJ databases">
        <authorList>
            <person name="Seilhamer J.J."/>
        </authorList>
    </citation>
    <scope>NUCLEOTIDE SEQUENCE [LARGE SCALE GENOMIC DNA]</scope>
    <source>
        <strain evidence="1 2">KCTC 42603</strain>
    </source>
</reference>
<keyword evidence="2" id="KW-1185">Reference proteome</keyword>
<comment type="caution">
    <text evidence="1">The sequence shown here is derived from an EMBL/GenBank/DDBJ whole genome shotgun (WGS) entry which is preliminary data.</text>
</comment>
<dbReference type="EMBL" id="MDHN01000041">
    <property type="protein sequence ID" value="OFC68949.1"/>
    <property type="molecule type" value="Genomic_DNA"/>
</dbReference>
<name>A0A1E7Z5W3_9ALTE</name>
<proteinExistence type="predicted"/>
<dbReference type="InterPro" id="IPR050793">
    <property type="entry name" value="CMP-NeuNAc_synthase"/>
</dbReference>